<gene>
    <name evidence="2" type="ORF">L486_02521</name>
</gene>
<dbReference type="AlphaFoldDB" id="A0A1B9IWE6"/>
<evidence type="ECO:0000256" key="1">
    <source>
        <dbReference type="SAM" id="MobiDB-lite"/>
    </source>
</evidence>
<protein>
    <submittedName>
        <fullName evidence="2">Uncharacterized protein</fullName>
    </submittedName>
</protein>
<keyword evidence="3" id="KW-1185">Reference proteome</keyword>
<dbReference type="Proteomes" id="UP000092583">
    <property type="component" value="Unassembled WGS sequence"/>
</dbReference>
<name>A0A1B9IWE6_9TREE</name>
<dbReference type="OrthoDB" id="10546575at2759"/>
<dbReference type="EMBL" id="KI669460">
    <property type="protein sequence ID" value="OCF59848.1"/>
    <property type="molecule type" value="Genomic_DNA"/>
</dbReference>
<reference evidence="3" key="2">
    <citation type="submission" date="2013-12" db="EMBL/GenBank/DDBJ databases">
        <title>Evolution of pathogenesis and genome organization in the Tremellales.</title>
        <authorList>
            <person name="Cuomo C."/>
            <person name="Litvintseva A."/>
            <person name="Heitman J."/>
            <person name="Chen Y."/>
            <person name="Sun S."/>
            <person name="Springer D."/>
            <person name="Dromer F."/>
            <person name="Young S."/>
            <person name="Zeng Q."/>
            <person name="Chapman S."/>
            <person name="Gujja S."/>
            <person name="Saif S."/>
            <person name="Birren B."/>
        </authorList>
    </citation>
    <scope>NUCLEOTIDE SEQUENCE [LARGE SCALE GENOMIC DNA]</scope>
    <source>
        <strain evidence="3">CBS 10435</strain>
    </source>
</reference>
<sequence length="267" mass="29279">MSSNVNTTSIRTTTPPTCLTISLNFRALSQSSNYNFDHDHALNPPASGYTGEAYSAISDLTCASDAKVVDWLKSPGCTRLTSNTDNFDTDQSGPVSILPSVQDEISITFFDQVEPLLQKYRDRTGKDVKFRVTFNQSPIIGDWETALNPIDIANGPDRWLDSIPQRGLQSHGSTIGNYEDDDGLSDVELSSEEEDSFRDDYTGIFDKSRDPASTAILDMWRHTVQATTLTSSSPEEAIHEMIEPPEPVLRLADGVLPGQDVPDEAGS</sequence>
<organism evidence="2 3">
    <name type="scientific">Kwoniella mangroviensis CBS 10435</name>
    <dbReference type="NCBI Taxonomy" id="1331196"/>
    <lineage>
        <taxon>Eukaryota</taxon>
        <taxon>Fungi</taxon>
        <taxon>Dikarya</taxon>
        <taxon>Basidiomycota</taxon>
        <taxon>Agaricomycotina</taxon>
        <taxon>Tremellomycetes</taxon>
        <taxon>Tremellales</taxon>
        <taxon>Cryptococcaceae</taxon>
        <taxon>Kwoniella</taxon>
    </lineage>
</organism>
<feature type="region of interest" description="Disordered" evidence="1">
    <location>
        <begin position="170"/>
        <end position="195"/>
    </location>
</feature>
<evidence type="ECO:0000313" key="2">
    <source>
        <dbReference type="EMBL" id="OCF59848.1"/>
    </source>
</evidence>
<evidence type="ECO:0000313" key="3">
    <source>
        <dbReference type="Proteomes" id="UP000092583"/>
    </source>
</evidence>
<reference evidence="2 3" key="1">
    <citation type="submission" date="2013-07" db="EMBL/GenBank/DDBJ databases">
        <title>The Genome Sequence of Kwoniella mangroviensis CBS10435.</title>
        <authorList>
            <consortium name="The Broad Institute Genome Sequencing Platform"/>
            <person name="Cuomo C."/>
            <person name="Litvintseva A."/>
            <person name="Chen Y."/>
            <person name="Heitman J."/>
            <person name="Sun S."/>
            <person name="Springer D."/>
            <person name="Dromer F."/>
            <person name="Young S.K."/>
            <person name="Zeng Q."/>
            <person name="Gargeya S."/>
            <person name="Fitzgerald M."/>
            <person name="Abouelleil A."/>
            <person name="Alvarado L."/>
            <person name="Berlin A.M."/>
            <person name="Chapman S.B."/>
            <person name="Dewar J."/>
            <person name="Goldberg J."/>
            <person name="Griggs A."/>
            <person name="Gujja S."/>
            <person name="Hansen M."/>
            <person name="Howarth C."/>
            <person name="Imamovic A."/>
            <person name="Larimer J."/>
            <person name="McCowan C."/>
            <person name="Murphy C."/>
            <person name="Pearson M."/>
            <person name="Priest M."/>
            <person name="Roberts A."/>
            <person name="Saif S."/>
            <person name="Shea T."/>
            <person name="Sykes S."/>
            <person name="Wortman J."/>
            <person name="Nusbaum C."/>
            <person name="Birren B."/>
        </authorList>
    </citation>
    <scope>NUCLEOTIDE SEQUENCE [LARGE SCALE GENOMIC DNA]</scope>
    <source>
        <strain evidence="2 3">CBS 10435</strain>
    </source>
</reference>
<proteinExistence type="predicted"/>
<feature type="compositionally biased region" description="Acidic residues" evidence="1">
    <location>
        <begin position="178"/>
        <end position="195"/>
    </location>
</feature>
<accession>A0A1B9IWE6</accession>